<dbReference type="Pfam" id="PF07963">
    <property type="entry name" value="N_methyl"/>
    <property type="match status" value="1"/>
</dbReference>
<dbReference type="EMBL" id="PFQS01000066">
    <property type="protein sequence ID" value="PJC68703.1"/>
    <property type="molecule type" value="Genomic_DNA"/>
</dbReference>
<keyword evidence="2" id="KW-1133">Transmembrane helix</keyword>
<dbReference type="PANTHER" id="PTHR30093">
    <property type="entry name" value="GENERAL SECRETION PATHWAY PROTEIN G"/>
    <property type="match status" value="1"/>
</dbReference>
<protein>
    <recommendedName>
        <fullName evidence="5">Type II secretion system protein GspG C-terminal domain-containing protein</fullName>
    </recommendedName>
</protein>
<dbReference type="Proteomes" id="UP000229438">
    <property type="component" value="Unassembled WGS sequence"/>
</dbReference>
<dbReference type="InterPro" id="IPR045584">
    <property type="entry name" value="Pilin-like"/>
</dbReference>
<evidence type="ECO:0000313" key="3">
    <source>
        <dbReference type="EMBL" id="PJC68703.1"/>
    </source>
</evidence>
<gene>
    <name evidence="3" type="ORF">CO015_03045</name>
</gene>
<dbReference type="InterPro" id="IPR012902">
    <property type="entry name" value="N_methyl_site"/>
</dbReference>
<feature type="transmembrane region" description="Helical" evidence="2">
    <location>
        <begin position="12"/>
        <end position="40"/>
    </location>
</feature>
<dbReference type="Gene3D" id="3.30.700.10">
    <property type="entry name" value="Glycoprotein, Type 4 Pilin"/>
    <property type="match status" value="1"/>
</dbReference>
<keyword evidence="1" id="KW-0488">Methylation</keyword>
<dbReference type="InterPro" id="IPR000983">
    <property type="entry name" value="Bac_GSPG_pilin"/>
</dbReference>
<evidence type="ECO:0000313" key="4">
    <source>
        <dbReference type="Proteomes" id="UP000229438"/>
    </source>
</evidence>
<feature type="non-terminal residue" evidence="3">
    <location>
        <position position="1"/>
    </location>
</feature>
<sequence>GKMKNRKRTKNVFFSEIGFTLVEILVVVTIIGILAGIVMINVSMAAPTGRDGRRQADIKQIEAACEQYFSDYRKFPTSIDVLVSGDYLKELPKDPKNVAPYTYTYDKNPATCDNAGNGNCSEYCTYAKLERNPKSGEGYYKDSTGTNYYFLVCSTYSYRTTFIGTKNWSPN</sequence>
<evidence type="ECO:0000256" key="1">
    <source>
        <dbReference type="ARBA" id="ARBA00022481"/>
    </source>
</evidence>
<dbReference type="PRINTS" id="PR00813">
    <property type="entry name" value="BCTERIALGSPG"/>
</dbReference>
<keyword evidence="2" id="KW-0812">Transmembrane</keyword>
<evidence type="ECO:0008006" key="5">
    <source>
        <dbReference type="Google" id="ProtNLM"/>
    </source>
</evidence>
<organism evidence="3 4">
    <name type="scientific">candidate division WWE3 bacterium CG_4_8_14_3_um_filter_42_11</name>
    <dbReference type="NCBI Taxonomy" id="1975076"/>
    <lineage>
        <taxon>Bacteria</taxon>
        <taxon>Katanobacteria</taxon>
    </lineage>
</organism>
<dbReference type="NCBIfam" id="TIGR02532">
    <property type="entry name" value="IV_pilin_GFxxxE"/>
    <property type="match status" value="1"/>
</dbReference>
<dbReference type="GO" id="GO:0015628">
    <property type="term" value="P:protein secretion by the type II secretion system"/>
    <property type="evidence" value="ECO:0007669"/>
    <property type="project" value="InterPro"/>
</dbReference>
<dbReference type="SUPFAM" id="SSF54523">
    <property type="entry name" value="Pili subunits"/>
    <property type="match status" value="1"/>
</dbReference>
<proteinExistence type="predicted"/>
<keyword evidence="2" id="KW-0472">Membrane</keyword>
<evidence type="ECO:0000256" key="2">
    <source>
        <dbReference type="SAM" id="Phobius"/>
    </source>
</evidence>
<accession>A0A2M8G6N1</accession>
<dbReference type="GO" id="GO:0015627">
    <property type="term" value="C:type II protein secretion system complex"/>
    <property type="evidence" value="ECO:0007669"/>
    <property type="project" value="InterPro"/>
</dbReference>
<comment type="caution">
    <text evidence="3">The sequence shown here is derived from an EMBL/GenBank/DDBJ whole genome shotgun (WGS) entry which is preliminary data.</text>
</comment>
<name>A0A2M8G6N1_UNCKA</name>
<dbReference type="AlphaFoldDB" id="A0A2M8G6N1"/>
<reference evidence="4" key="1">
    <citation type="submission" date="2017-09" db="EMBL/GenBank/DDBJ databases">
        <title>Depth-based differentiation of microbial function through sediment-hosted aquifers and enrichment of novel symbionts in the deep terrestrial subsurface.</title>
        <authorList>
            <person name="Probst A.J."/>
            <person name="Ladd B."/>
            <person name="Jarett J.K."/>
            <person name="Geller-Mcgrath D.E."/>
            <person name="Sieber C.M.K."/>
            <person name="Emerson J.B."/>
            <person name="Anantharaman K."/>
            <person name="Thomas B.C."/>
            <person name="Malmstrom R."/>
            <person name="Stieglmeier M."/>
            <person name="Klingl A."/>
            <person name="Woyke T."/>
            <person name="Ryan C.M."/>
            <person name="Banfield J.F."/>
        </authorList>
    </citation>
    <scope>NUCLEOTIDE SEQUENCE [LARGE SCALE GENOMIC DNA]</scope>
</reference>